<protein>
    <submittedName>
        <fullName evidence="2">O-methyltransferase</fullName>
    </submittedName>
</protein>
<feature type="compositionally biased region" description="Basic residues" evidence="1">
    <location>
        <begin position="160"/>
        <end position="179"/>
    </location>
</feature>
<evidence type="ECO:0000313" key="2">
    <source>
        <dbReference type="EMBL" id="CAA9209307.1"/>
    </source>
</evidence>
<sequence length="218" mass="24599">ERLATARRRHRRGRRLRRPVRRREPRDGRRPGPGRPPRRPPARRARGRRDAGRARRRCGGPLGGLHRQRRRAGRALAAARDAGRRRPHRPGRRPGAAAGGPRGLRRRRCRGRARPADLRHARRGPPPALPGRLRHGRLRRSTAGVRRAPARAGGTGPGRGHLHLPRTAGRRSDRRPRRARSADRRLAGDLPRRQGGRDAGVRRPADRNRPAGRHQAQL</sequence>
<feature type="compositionally biased region" description="Basic and acidic residues" evidence="1">
    <location>
        <begin position="180"/>
        <end position="209"/>
    </location>
</feature>
<reference evidence="2" key="1">
    <citation type="submission" date="2020-02" db="EMBL/GenBank/DDBJ databases">
        <authorList>
            <person name="Meier V. D."/>
        </authorList>
    </citation>
    <scope>NUCLEOTIDE SEQUENCE</scope>
    <source>
        <strain evidence="2">AVDCRST_MAG52</strain>
    </source>
</reference>
<feature type="region of interest" description="Disordered" evidence="1">
    <location>
        <begin position="1"/>
        <end position="218"/>
    </location>
</feature>
<proteinExistence type="predicted"/>
<keyword evidence="2" id="KW-0808">Transferase</keyword>
<feature type="compositionally biased region" description="Low complexity" evidence="1">
    <location>
        <begin position="142"/>
        <end position="152"/>
    </location>
</feature>
<feature type="compositionally biased region" description="Basic residues" evidence="1">
    <location>
        <begin position="103"/>
        <end position="113"/>
    </location>
</feature>
<feature type="compositionally biased region" description="Basic residues" evidence="1">
    <location>
        <begin position="36"/>
        <end position="47"/>
    </location>
</feature>
<feature type="non-terminal residue" evidence="2">
    <location>
        <position position="218"/>
    </location>
</feature>
<feature type="non-terminal residue" evidence="2">
    <location>
        <position position="1"/>
    </location>
</feature>
<dbReference type="GO" id="GO:0008168">
    <property type="term" value="F:methyltransferase activity"/>
    <property type="evidence" value="ECO:0007669"/>
    <property type="project" value="UniProtKB-KW"/>
</dbReference>
<dbReference type="GO" id="GO:0032259">
    <property type="term" value="P:methylation"/>
    <property type="evidence" value="ECO:0007669"/>
    <property type="project" value="UniProtKB-KW"/>
</dbReference>
<dbReference type="EMBL" id="CADCTN010000001">
    <property type="protein sequence ID" value="CAA9209307.1"/>
    <property type="molecule type" value="Genomic_DNA"/>
</dbReference>
<dbReference type="AlphaFoldDB" id="A0A6J4GYH1"/>
<feature type="compositionally biased region" description="Basic residues" evidence="1">
    <location>
        <begin position="1"/>
        <end position="21"/>
    </location>
</feature>
<gene>
    <name evidence="2" type="ORF">AVDCRST_MAG52-1079</name>
</gene>
<keyword evidence="2" id="KW-0489">Methyltransferase</keyword>
<name>A0A6J4GYH1_9ACTN</name>
<evidence type="ECO:0000256" key="1">
    <source>
        <dbReference type="SAM" id="MobiDB-lite"/>
    </source>
</evidence>
<feature type="compositionally biased region" description="Basic residues" evidence="1">
    <location>
        <begin position="83"/>
        <end position="92"/>
    </location>
</feature>
<organism evidence="2">
    <name type="scientific">uncultured Blastococcus sp</name>
    <dbReference type="NCBI Taxonomy" id="217144"/>
    <lineage>
        <taxon>Bacteria</taxon>
        <taxon>Bacillati</taxon>
        <taxon>Actinomycetota</taxon>
        <taxon>Actinomycetes</taxon>
        <taxon>Geodermatophilales</taxon>
        <taxon>Geodermatophilaceae</taxon>
        <taxon>Blastococcus</taxon>
        <taxon>environmental samples</taxon>
    </lineage>
</organism>
<accession>A0A6J4GYH1</accession>